<organism evidence="6 7">
    <name type="scientific">Sphingobium phenoxybenzoativorans</name>
    <dbReference type="NCBI Taxonomy" id="1592790"/>
    <lineage>
        <taxon>Bacteria</taxon>
        <taxon>Pseudomonadati</taxon>
        <taxon>Pseudomonadota</taxon>
        <taxon>Alphaproteobacteria</taxon>
        <taxon>Sphingomonadales</taxon>
        <taxon>Sphingomonadaceae</taxon>
        <taxon>Sphingobium</taxon>
    </lineage>
</organism>
<dbReference type="PRINTS" id="PR00455">
    <property type="entry name" value="HTHTETR"/>
</dbReference>
<dbReference type="PROSITE" id="PS50977">
    <property type="entry name" value="HTH_TETR_2"/>
    <property type="match status" value="1"/>
</dbReference>
<proteinExistence type="predicted"/>
<evidence type="ECO:0000313" key="7">
    <source>
        <dbReference type="Proteomes" id="UP000681425"/>
    </source>
</evidence>
<dbReference type="RefSeq" id="WP_212610165.1">
    <property type="nucleotide sequence ID" value="NZ_CP073910.1"/>
</dbReference>
<dbReference type="PANTHER" id="PTHR30055:SF234">
    <property type="entry name" value="HTH-TYPE TRANSCRIPTIONAL REGULATOR BETI"/>
    <property type="match status" value="1"/>
</dbReference>
<evidence type="ECO:0000259" key="5">
    <source>
        <dbReference type="PROSITE" id="PS50977"/>
    </source>
</evidence>
<dbReference type="GO" id="GO:0003700">
    <property type="term" value="F:DNA-binding transcription factor activity"/>
    <property type="evidence" value="ECO:0007669"/>
    <property type="project" value="TreeGrafter"/>
</dbReference>
<dbReference type="InterPro" id="IPR050109">
    <property type="entry name" value="HTH-type_TetR-like_transc_reg"/>
</dbReference>
<evidence type="ECO:0000313" key="6">
    <source>
        <dbReference type="EMBL" id="QUT06875.1"/>
    </source>
</evidence>
<keyword evidence="2 4" id="KW-0238">DNA-binding</keyword>
<dbReference type="GO" id="GO:0000976">
    <property type="term" value="F:transcription cis-regulatory region binding"/>
    <property type="evidence" value="ECO:0007669"/>
    <property type="project" value="TreeGrafter"/>
</dbReference>
<accession>A0A975K8T6</accession>
<gene>
    <name evidence="6" type="ORF">KFK14_05395</name>
</gene>
<evidence type="ECO:0000256" key="1">
    <source>
        <dbReference type="ARBA" id="ARBA00023015"/>
    </source>
</evidence>
<keyword evidence="7" id="KW-1185">Reference proteome</keyword>
<feature type="DNA-binding region" description="H-T-H motif" evidence="4">
    <location>
        <begin position="54"/>
        <end position="73"/>
    </location>
</feature>
<dbReference type="KEGG" id="spph:KFK14_05395"/>
<dbReference type="Proteomes" id="UP000681425">
    <property type="component" value="Chromosome"/>
</dbReference>
<name>A0A975K8T6_9SPHN</name>
<evidence type="ECO:0000256" key="2">
    <source>
        <dbReference type="ARBA" id="ARBA00023125"/>
    </source>
</evidence>
<protein>
    <submittedName>
        <fullName evidence="6">TetR/AcrR family transcriptional regulator</fullName>
    </submittedName>
</protein>
<dbReference type="SUPFAM" id="SSF46689">
    <property type="entry name" value="Homeodomain-like"/>
    <property type="match status" value="1"/>
</dbReference>
<evidence type="ECO:0000256" key="3">
    <source>
        <dbReference type="ARBA" id="ARBA00023163"/>
    </source>
</evidence>
<dbReference type="EMBL" id="CP073910">
    <property type="protein sequence ID" value="QUT06875.1"/>
    <property type="molecule type" value="Genomic_DNA"/>
</dbReference>
<sequence length="276" mass="30423">MDKNPLPELGPADDVLIASMGVMTRGSPAMFARRRRILHEARRLMVEAGVEGMAMRELAIRSGVSSRTLYNAFGSKEALIAAAVRQYYDKFLRALSDDRDVYTFDWVLSGIVATNLRNQQLRDYLSVLVGQYFATSADDAIRVELRRIAAGFIVPWLEVAEARRQLRRGTDIAQSVSHIASLQYAMNQEWLAGYIPDDAFVPTVLRGVLTYLAGFVRGVALEPIEALLLDLNGPSKQVTGIIAVEAARIRAILDSASGLWPADRTAIARDQTEPGT</sequence>
<feature type="domain" description="HTH tetR-type" evidence="5">
    <location>
        <begin position="31"/>
        <end position="91"/>
    </location>
</feature>
<reference evidence="6" key="1">
    <citation type="submission" date="2021-04" db="EMBL/GenBank/DDBJ databases">
        <title>Isolation of p-tert-butylphenol degrading bacteria Sphingobium phenoxybenzoativorans Tas13 from active sludge.</title>
        <authorList>
            <person name="Li Y."/>
        </authorList>
    </citation>
    <scope>NUCLEOTIDE SEQUENCE</scope>
    <source>
        <strain evidence="6">Tas13</strain>
    </source>
</reference>
<dbReference type="AlphaFoldDB" id="A0A975K8T6"/>
<evidence type="ECO:0000256" key="4">
    <source>
        <dbReference type="PROSITE-ProRule" id="PRU00335"/>
    </source>
</evidence>
<dbReference type="PANTHER" id="PTHR30055">
    <property type="entry name" value="HTH-TYPE TRANSCRIPTIONAL REGULATOR RUTR"/>
    <property type="match status" value="1"/>
</dbReference>
<dbReference type="InterPro" id="IPR009057">
    <property type="entry name" value="Homeodomain-like_sf"/>
</dbReference>
<dbReference type="Pfam" id="PF00440">
    <property type="entry name" value="TetR_N"/>
    <property type="match status" value="1"/>
</dbReference>
<dbReference type="Gene3D" id="1.10.357.10">
    <property type="entry name" value="Tetracycline Repressor, domain 2"/>
    <property type="match status" value="1"/>
</dbReference>
<keyword evidence="3" id="KW-0804">Transcription</keyword>
<dbReference type="InterPro" id="IPR001647">
    <property type="entry name" value="HTH_TetR"/>
</dbReference>
<keyword evidence="1" id="KW-0805">Transcription regulation</keyword>